<gene>
    <name evidence="13" type="ORF">DQG23_24925</name>
</gene>
<feature type="transmembrane region" description="Helical" evidence="12">
    <location>
        <begin position="191"/>
        <end position="210"/>
    </location>
</feature>
<evidence type="ECO:0000256" key="6">
    <source>
        <dbReference type="ARBA" id="ARBA00022692"/>
    </source>
</evidence>
<dbReference type="InterPro" id="IPR023596">
    <property type="entry name" value="Peptidase_PrsW_arch/bac"/>
</dbReference>
<dbReference type="GO" id="GO:0006508">
    <property type="term" value="P:proteolysis"/>
    <property type="evidence" value="ECO:0007669"/>
    <property type="project" value="UniProtKB-KW"/>
</dbReference>
<proteinExistence type="inferred from homology"/>
<keyword evidence="14" id="KW-1185">Reference proteome</keyword>
<evidence type="ECO:0000256" key="4">
    <source>
        <dbReference type="ARBA" id="ARBA00022475"/>
    </source>
</evidence>
<dbReference type="EC" id="3.4.-.-" evidence="11"/>
<evidence type="ECO:0000256" key="10">
    <source>
        <dbReference type="ARBA" id="ARBA00030345"/>
    </source>
</evidence>
<keyword evidence="6 12" id="KW-0812">Transmembrane</keyword>
<evidence type="ECO:0000256" key="9">
    <source>
        <dbReference type="ARBA" id="ARBA00023136"/>
    </source>
</evidence>
<dbReference type="Pfam" id="PF13367">
    <property type="entry name" value="PrsW-protease"/>
    <property type="match status" value="1"/>
</dbReference>
<evidence type="ECO:0000313" key="14">
    <source>
        <dbReference type="Proteomes" id="UP000250369"/>
    </source>
</evidence>
<keyword evidence="4 11" id="KW-1003">Cell membrane</keyword>
<dbReference type="PIRSF" id="PIRSF016933">
    <property type="entry name" value="PrsW"/>
    <property type="match status" value="1"/>
</dbReference>
<keyword evidence="8 12" id="KW-1133">Transmembrane helix</keyword>
<dbReference type="Proteomes" id="UP000250369">
    <property type="component" value="Unassembled WGS sequence"/>
</dbReference>
<evidence type="ECO:0000256" key="5">
    <source>
        <dbReference type="ARBA" id="ARBA00022670"/>
    </source>
</evidence>
<dbReference type="NCBIfam" id="NF033739">
    <property type="entry name" value="intramemb_PrsW"/>
    <property type="match status" value="1"/>
</dbReference>
<evidence type="ECO:0000256" key="11">
    <source>
        <dbReference type="PIRNR" id="PIRNR016933"/>
    </source>
</evidence>
<dbReference type="AlphaFoldDB" id="A0A329MFT6"/>
<dbReference type="GO" id="GO:0008237">
    <property type="term" value="F:metallopeptidase activity"/>
    <property type="evidence" value="ECO:0007669"/>
    <property type="project" value="UniProtKB-KW"/>
</dbReference>
<name>A0A329MFT6_9BACL</name>
<dbReference type="PANTHER" id="PTHR36844:SF1">
    <property type="entry name" value="PROTEASE PRSW"/>
    <property type="match status" value="1"/>
</dbReference>
<feature type="transmembrane region" description="Helical" evidence="12">
    <location>
        <begin position="165"/>
        <end position="185"/>
    </location>
</feature>
<dbReference type="GO" id="GO:0005886">
    <property type="term" value="C:plasma membrane"/>
    <property type="evidence" value="ECO:0007669"/>
    <property type="project" value="UniProtKB-SubCell"/>
</dbReference>
<feature type="transmembrane region" description="Helical" evidence="12">
    <location>
        <begin position="65"/>
        <end position="88"/>
    </location>
</feature>
<protein>
    <recommendedName>
        <fullName evidence="3 11">Protease PrsW</fullName>
        <ecNumber evidence="11">3.4.-.-</ecNumber>
    </recommendedName>
    <alternativeName>
        <fullName evidence="10 11">Protease responsible for activating sigma-W</fullName>
    </alternativeName>
</protein>
<evidence type="ECO:0000256" key="8">
    <source>
        <dbReference type="ARBA" id="ARBA00022989"/>
    </source>
</evidence>
<comment type="similarity">
    <text evidence="2 11">Belongs to the protease PrsW family.</text>
</comment>
<evidence type="ECO:0000256" key="7">
    <source>
        <dbReference type="ARBA" id="ARBA00022801"/>
    </source>
</evidence>
<evidence type="ECO:0000256" key="1">
    <source>
        <dbReference type="ARBA" id="ARBA00004651"/>
    </source>
</evidence>
<evidence type="ECO:0000256" key="3">
    <source>
        <dbReference type="ARBA" id="ARBA00018997"/>
    </source>
</evidence>
<keyword evidence="9 11" id="KW-0472">Membrane</keyword>
<feature type="transmembrane region" description="Helical" evidence="12">
    <location>
        <begin position="6"/>
        <end position="23"/>
    </location>
</feature>
<comment type="subcellular location">
    <subcellularLocation>
        <location evidence="1">Cell membrane</location>
        <topology evidence="1">Multi-pass membrane protein</topology>
    </subcellularLocation>
</comment>
<comment type="function">
    <text evidence="11">Involved in the degradation of specific anti-sigma factors.</text>
</comment>
<evidence type="ECO:0000256" key="12">
    <source>
        <dbReference type="SAM" id="Phobius"/>
    </source>
</evidence>
<dbReference type="PANTHER" id="PTHR36844">
    <property type="entry name" value="PROTEASE PRSW"/>
    <property type="match status" value="1"/>
</dbReference>
<feature type="transmembrane region" description="Helical" evidence="12">
    <location>
        <begin position="100"/>
        <end position="122"/>
    </location>
</feature>
<dbReference type="OrthoDB" id="5504276at2"/>
<dbReference type="EMBL" id="QMFB01000016">
    <property type="protein sequence ID" value="RAV18548.1"/>
    <property type="molecule type" value="Genomic_DNA"/>
</dbReference>
<dbReference type="InterPro" id="IPR026898">
    <property type="entry name" value="PrsW"/>
</dbReference>
<feature type="transmembrane region" description="Helical" evidence="12">
    <location>
        <begin position="134"/>
        <end position="153"/>
    </location>
</feature>
<comment type="caution">
    <text evidence="13">The sequence shown here is derived from an EMBL/GenBank/DDBJ whole genome shotgun (WGS) entry which is preliminary data.</text>
</comment>
<keyword evidence="7 11" id="KW-0378">Hydrolase</keyword>
<evidence type="ECO:0000313" key="13">
    <source>
        <dbReference type="EMBL" id="RAV18548.1"/>
    </source>
</evidence>
<evidence type="ECO:0000256" key="2">
    <source>
        <dbReference type="ARBA" id="ARBA00009165"/>
    </source>
</evidence>
<organism evidence="13 14">
    <name type="scientific">Paenibacillus contaminans</name>
    <dbReference type="NCBI Taxonomy" id="450362"/>
    <lineage>
        <taxon>Bacteria</taxon>
        <taxon>Bacillati</taxon>
        <taxon>Bacillota</taxon>
        <taxon>Bacilli</taxon>
        <taxon>Bacillales</taxon>
        <taxon>Paenibacillaceae</taxon>
        <taxon>Paenibacillus</taxon>
    </lineage>
</organism>
<keyword evidence="13" id="KW-0482">Metalloprotease</keyword>
<keyword evidence="5 11" id="KW-0645">Protease</keyword>
<reference evidence="13 14" key="1">
    <citation type="journal article" date="2009" name="Int. J. Syst. Evol. Microbiol.">
        <title>Paenibacillus contaminans sp. nov., isolated from a contaminated laboratory plate.</title>
        <authorList>
            <person name="Chou J.H."/>
            <person name="Lee J.H."/>
            <person name="Lin M.C."/>
            <person name="Chang P.S."/>
            <person name="Arun A.B."/>
            <person name="Young C.C."/>
            <person name="Chen W.M."/>
        </authorList>
    </citation>
    <scope>NUCLEOTIDE SEQUENCE [LARGE SCALE GENOMIC DNA]</scope>
    <source>
        <strain evidence="13 14">CKOBP-6</strain>
    </source>
</reference>
<dbReference type="RefSeq" id="WP_113033737.1">
    <property type="nucleotide sequence ID" value="NZ_QMFB01000016.1"/>
</dbReference>
<accession>A0A329MFT6</accession>
<feature type="transmembrane region" description="Helical" evidence="12">
    <location>
        <begin position="35"/>
        <end position="53"/>
    </location>
</feature>
<sequence>MMTLSVLTAAIAPGIALLSYFYLKDRYDSEPIGMVIRVFMFGALLVFPIMMLQRALVLGFGENPFVFSFLFSSGIEELLKWFVVYYVIYKHVEFDEPYDGIVYAVAVSLGFATVENVIYSLLNFTSFSNLLMRALLPVSGHALFGVMMGYHLGRAKFQPSSEKKHLLFSVGLPVFFHGVFDYIILVSKSNWMWLMLPLMIFLWIMGLWKVKHANARSPFRAVRREDEIKI</sequence>